<organism evidence="2">
    <name type="scientific">Nitzschia sp. PL1-4</name>
    <dbReference type="NCBI Taxonomy" id="2083272"/>
    <lineage>
        <taxon>Eukaryota</taxon>
        <taxon>Sar</taxon>
        <taxon>Stramenopiles</taxon>
        <taxon>Ochrophyta</taxon>
        <taxon>Bacillariophyta</taxon>
        <taxon>Bacillariophyceae</taxon>
        <taxon>Bacillariophycidae</taxon>
        <taxon>Bacillariales</taxon>
        <taxon>Bacillariaceae</taxon>
        <taxon>Nitzschia</taxon>
    </lineage>
</organism>
<dbReference type="EMBL" id="AP018506">
    <property type="protein sequence ID" value="BBC77556.1"/>
    <property type="molecule type" value="Genomic_DNA"/>
</dbReference>
<sequence length="273" mass="32805">MLILGIISFIYRIFRIFSYFLGYPYNKGIPFLIKTSDFFIPEHKTFWPTVQPTSNWFEVFITPWPQMNLIEKYKYKSFYLSFFIFEYKNINFLPNILSEFFQISLDNFNETDFLKSLRETLFVGSMTYTHMLNIRVTSSWFTKFNPFDFPWRYFCLLIDPFEDFMTSYLPAEFFQVSIELPFLLFVFGLIGDQINHIVYTMPYLPSEAKSSGIIVRRKLRKILIFQGLPLLWCKFAIPTLLKEFWSSRHPHILDYLNILMGDMSYTMLSDQLE</sequence>
<protein>
    <submittedName>
        <fullName evidence="2">Uncharacterized protein</fullName>
    </submittedName>
</protein>
<proteinExistence type="predicted"/>
<name>A0A2Z5ZB09_9STRA</name>
<geneLocation type="plastid" evidence="2"/>
<accession>A0A2Z5ZB09</accession>
<gene>
    <name evidence="2" type="primary">ycf89_2</name>
    <name evidence="1" type="synonym">ycf89_1</name>
</gene>
<dbReference type="AlphaFoldDB" id="A0A2Z5ZB09"/>
<dbReference type="EMBL" id="AP018506">
    <property type="protein sequence ID" value="BBC77526.1"/>
    <property type="molecule type" value="Genomic_DNA"/>
</dbReference>
<keyword evidence="2" id="KW-0934">Plastid</keyword>
<evidence type="ECO:0000313" key="1">
    <source>
        <dbReference type="EMBL" id="BBC77526.1"/>
    </source>
</evidence>
<reference evidence="2" key="1">
    <citation type="submission" date="2018-02" db="EMBL/GenBank/DDBJ databases">
        <title>Evolution and diversity of non-photosynthetic diatom plastid genomes.</title>
        <authorList>
            <person name="Kamikawa R."/>
            <person name="Ishii K."/>
        </authorList>
    </citation>
    <scope>NUCLEOTIDE SEQUENCE</scope>
    <source>
        <strain evidence="2">PL1-4</strain>
    </source>
</reference>
<evidence type="ECO:0000313" key="2">
    <source>
        <dbReference type="EMBL" id="BBC77556.1"/>
    </source>
</evidence>